<feature type="transmembrane region" description="Helical" evidence="7">
    <location>
        <begin position="323"/>
        <end position="350"/>
    </location>
</feature>
<dbReference type="CDD" id="cd06173">
    <property type="entry name" value="MFS_MefA_like"/>
    <property type="match status" value="1"/>
</dbReference>
<protein>
    <submittedName>
        <fullName evidence="8">Transmembrane secretion effector</fullName>
    </submittedName>
</protein>
<feature type="transmembrane region" description="Helical" evidence="7">
    <location>
        <begin position="291"/>
        <end position="311"/>
    </location>
</feature>
<sequence length="429" mass="46166">MKKSTGYRAILHNYQYMKLLVAGIINRFGDSIDAIASAWLVYELTSNAMWSAIIFGVNKIPSVFIQPLAGAWVEGKKKKPIMVVTDLIRAICVAVIATGFLFGFLNAWIIVISTFVISTAEAFRLPAGSAIIPKLLKKEEIVYGTSLSTAIYTVVELIGMGAAAGIIALIGTTGAIYIDMVTFVLSALIIATIKISSDESRDINGSLQAYFDTLKQGFSYIARSKAAMFLVLFAAFLNAILVPLNSLMAPLANEVICTGAETISLISIAITCGTLLGTVIYPILSRFVSKEVFVISGGICIGLYYLAVIIARPLYNNTAFTYAYVAFISFIMGVFVSLLSAFLQVIFVELIDEQYFARAASIMNAMGNAATPVMSVVVSFLAAWLSTSVIFVVIGAIDVLVCLYLMLSHTLSDILCSKKDITVTSSESA</sequence>
<evidence type="ECO:0000256" key="5">
    <source>
        <dbReference type="ARBA" id="ARBA00022989"/>
    </source>
</evidence>
<evidence type="ECO:0000256" key="7">
    <source>
        <dbReference type="SAM" id="Phobius"/>
    </source>
</evidence>
<dbReference type="Gene3D" id="1.20.1250.20">
    <property type="entry name" value="MFS general substrate transporter like domains"/>
    <property type="match status" value="1"/>
</dbReference>
<evidence type="ECO:0000313" key="8">
    <source>
        <dbReference type="EMBL" id="SHI78687.1"/>
    </source>
</evidence>
<dbReference type="Proteomes" id="UP000184278">
    <property type="component" value="Unassembled WGS sequence"/>
</dbReference>
<comment type="subcellular location">
    <subcellularLocation>
        <location evidence="1">Cell membrane</location>
        <topology evidence="1">Multi-pass membrane protein</topology>
    </subcellularLocation>
</comment>
<feature type="transmembrane region" description="Helical" evidence="7">
    <location>
        <begin position="389"/>
        <end position="407"/>
    </location>
</feature>
<dbReference type="GeneID" id="89509906"/>
<keyword evidence="9" id="KW-1185">Reference proteome</keyword>
<dbReference type="STRING" id="1121131.SAMN02745229_03630"/>
<feature type="transmembrane region" description="Helical" evidence="7">
    <location>
        <begin position="264"/>
        <end position="284"/>
    </location>
</feature>
<feature type="transmembrane region" description="Helical" evidence="7">
    <location>
        <begin position="20"/>
        <end position="42"/>
    </location>
</feature>
<feature type="transmembrane region" description="Helical" evidence="7">
    <location>
        <begin position="362"/>
        <end position="383"/>
    </location>
</feature>
<proteinExistence type="predicted"/>
<dbReference type="EMBL" id="FQXK01000040">
    <property type="protein sequence ID" value="SHI78687.1"/>
    <property type="molecule type" value="Genomic_DNA"/>
</dbReference>
<dbReference type="Pfam" id="PF05977">
    <property type="entry name" value="MFS_3"/>
    <property type="match status" value="1"/>
</dbReference>
<reference evidence="9" key="1">
    <citation type="submission" date="2016-11" db="EMBL/GenBank/DDBJ databases">
        <authorList>
            <person name="Varghese N."/>
            <person name="Submissions S."/>
        </authorList>
    </citation>
    <scope>NUCLEOTIDE SEQUENCE [LARGE SCALE GENOMIC DNA]</scope>
    <source>
        <strain evidence="9">DSM 3071</strain>
    </source>
</reference>
<dbReference type="InterPro" id="IPR010290">
    <property type="entry name" value="TM_effector"/>
</dbReference>
<feature type="transmembrane region" description="Helical" evidence="7">
    <location>
        <begin position="147"/>
        <end position="170"/>
    </location>
</feature>
<keyword evidence="5 7" id="KW-1133">Transmembrane helix</keyword>
<evidence type="ECO:0000256" key="6">
    <source>
        <dbReference type="ARBA" id="ARBA00023136"/>
    </source>
</evidence>
<keyword evidence="6 7" id="KW-0472">Membrane</keyword>
<dbReference type="OrthoDB" id="9775268at2"/>
<dbReference type="InterPro" id="IPR036259">
    <property type="entry name" value="MFS_trans_sf"/>
</dbReference>
<dbReference type="RefSeq" id="WP_139263850.1">
    <property type="nucleotide sequence ID" value="NZ_FQXK01000040.1"/>
</dbReference>
<dbReference type="SUPFAM" id="SSF103473">
    <property type="entry name" value="MFS general substrate transporter"/>
    <property type="match status" value="1"/>
</dbReference>
<gene>
    <name evidence="8" type="ORF">SAMN02745229_03630</name>
</gene>
<evidence type="ECO:0000256" key="2">
    <source>
        <dbReference type="ARBA" id="ARBA00022448"/>
    </source>
</evidence>
<organism evidence="8 9">
    <name type="scientific">Butyrivibrio fibrisolvens DSM 3071</name>
    <dbReference type="NCBI Taxonomy" id="1121131"/>
    <lineage>
        <taxon>Bacteria</taxon>
        <taxon>Bacillati</taxon>
        <taxon>Bacillota</taxon>
        <taxon>Clostridia</taxon>
        <taxon>Lachnospirales</taxon>
        <taxon>Lachnospiraceae</taxon>
        <taxon>Butyrivibrio</taxon>
    </lineage>
</organism>
<feature type="transmembrane region" description="Helical" evidence="7">
    <location>
        <begin position="226"/>
        <end position="244"/>
    </location>
</feature>
<dbReference type="AlphaFoldDB" id="A0A1M6DZL0"/>
<keyword evidence="3" id="KW-1003">Cell membrane</keyword>
<name>A0A1M6DZL0_BUTFI</name>
<dbReference type="PANTHER" id="PTHR23513:SF6">
    <property type="entry name" value="MAJOR FACILITATOR SUPERFAMILY ASSOCIATED DOMAIN-CONTAINING PROTEIN"/>
    <property type="match status" value="1"/>
</dbReference>
<feature type="transmembrane region" description="Helical" evidence="7">
    <location>
        <begin position="48"/>
        <end position="69"/>
    </location>
</feature>
<dbReference type="PANTHER" id="PTHR23513">
    <property type="entry name" value="INTEGRAL MEMBRANE EFFLUX PROTEIN-RELATED"/>
    <property type="match status" value="1"/>
</dbReference>
<dbReference type="GO" id="GO:0005886">
    <property type="term" value="C:plasma membrane"/>
    <property type="evidence" value="ECO:0007669"/>
    <property type="project" value="UniProtKB-SubCell"/>
</dbReference>
<evidence type="ECO:0000256" key="1">
    <source>
        <dbReference type="ARBA" id="ARBA00004651"/>
    </source>
</evidence>
<accession>A0A1M6DZL0</accession>
<evidence type="ECO:0000256" key="4">
    <source>
        <dbReference type="ARBA" id="ARBA00022692"/>
    </source>
</evidence>
<feature type="transmembrane region" description="Helical" evidence="7">
    <location>
        <begin position="81"/>
        <end position="102"/>
    </location>
</feature>
<keyword evidence="2" id="KW-0813">Transport</keyword>
<keyword evidence="4 7" id="KW-0812">Transmembrane</keyword>
<evidence type="ECO:0000256" key="3">
    <source>
        <dbReference type="ARBA" id="ARBA00022475"/>
    </source>
</evidence>
<evidence type="ECO:0000313" key="9">
    <source>
        <dbReference type="Proteomes" id="UP000184278"/>
    </source>
</evidence>